<dbReference type="RefSeq" id="WP_344795358.1">
    <property type="nucleotide sequence ID" value="NZ_BAABBN010000004.1"/>
</dbReference>
<proteinExistence type="inferred from homology"/>
<evidence type="ECO:0000256" key="9">
    <source>
        <dbReference type="ARBA" id="ARBA00023225"/>
    </source>
</evidence>
<evidence type="ECO:0000256" key="2">
    <source>
        <dbReference type="ARBA" id="ARBA00004496"/>
    </source>
</evidence>
<evidence type="ECO:0000256" key="3">
    <source>
        <dbReference type="ARBA" id="ARBA00006602"/>
    </source>
</evidence>
<reference evidence="13" key="1">
    <citation type="journal article" date="2019" name="Int. J. Syst. Evol. Microbiol.">
        <title>The Global Catalogue of Microorganisms (GCM) 10K type strain sequencing project: providing services to taxonomists for standard genome sequencing and annotation.</title>
        <authorList>
            <consortium name="The Broad Institute Genomics Platform"/>
            <consortium name="The Broad Institute Genome Sequencing Center for Infectious Disease"/>
            <person name="Wu L."/>
            <person name="Ma J."/>
        </authorList>
    </citation>
    <scope>NUCLEOTIDE SEQUENCE [LARGE SCALE GENOMIC DNA]</scope>
    <source>
        <strain evidence="13">JCM 17551</strain>
    </source>
</reference>
<evidence type="ECO:0000256" key="4">
    <source>
        <dbReference type="ARBA" id="ARBA00016507"/>
    </source>
</evidence>
<comment type="similarity">
    <text evidence="3">Belongs to the FliH family.</text>
</comment>
<comment type="caution">
    <text evidence="12">The sequence shown here is derived from an EMBL/GenBank/DDBJ whole genome shotgun (WGS) entry which is preliminary data.</text>
</comment>
<evidence type="ECO:0000256" key="6">
    <source>
        <dbReference type="ARBA" id="ARBA00022490"/>
    </source>
</evidence>
<gene>
    <name evidence="12" type="ORF">GCM10022277_06060</name>
</gene>
<feature type="compositionally biased region" description="Polar residues" evidence="10">
    <location>
        <begin position="506"/>
        <end position="519"/>
    </location>
</feature>
<dbReference type="EMBL" id="BAABBN010000004">
    <property type="protein sequence ID" value="GAA3914334.1"/>
    <property type="molecule type" value="Genomic_DNA"/>
</dbReference>
<keyword evidence="7" id="KW-1005">Bacterial flagellum biogenesis</keyword>
<feature type="region of interest" description="Disordered" evidence="10">
    <location>
        <begin position="738"/>
        <end position="763"/>
    </location>
</feature>
<evidence type="ECO:0000313" key="12">
    <source>
        <dbReference type="EMBL" id="GAA3914334.1"/>
    </source>
</evidence>
<feature type="compositionally biased region" description="Basic and acidic residues" evidence="10">
    <location>
        <begin position="430"/>
        <end position="441"/>
    </location>
</feature>
<keyword evidence="8" id="KW-0653">Protein transport</keyword>
<feature type="compositionally biased region" description="Polar residues" evidence="10">
    <location>
        <begin position="389"/>
        <end position="417"/>
    </location>
</feature>
<evidence type="ECO:0000256" key="8">
    <source>
        <dbReference type="ARBA" id="ARBA00022927"/>
    </source>
</evidence>
<feature type="compositionally biased region" description="Acidic residues" evidence="10">
    <location>
        <begin position="490"/>
        <end position="499"/>
    </location>
</feature>
<dbReference type="InterPro" id="IPR051472">
    <property type="entry name" value="T3SS_Stator/FliH"/>
</dbReference>
<dbReference type="Proteomes" id="UP001501565">
    <property type="component" value="Unassembled WGS sequence"/>
</dbReference>
<feature type="region of interest" description="Disordered" evidence="10">
    <location>
        <begin position="342"/>
        <end position="587"/>
    </location>
</feature>
<dbReference type="PRINTS" id="PR01003">
    <property type="entry name" value="FLGFLIH"/>
</dbReference>
<evidence type="ECO:0000256" key="1">
    <source>
        <dbReference type="ARBA" id="ARBA00003041"/>
    </source>
</evidence>
<evidence type="ECO:0000259" key="11">
    <source>
        <dbReference type="Pfam" id="PF02108"/>
    </source>
</evidence>
<keyword evidence="6" id="KW-0963">Cytoplasm</keyword>
<feature type="compositionally biased region" description="Polar residues" evidence="10">
    <location>
        <begin position="561"/>
        <end position="587"/>
    </location>
</feature>
<sequence>MTNEIKQGRIPETGTMTAYERWELPSLDEIDEAANEVEIEPVTAEEVEQIRQDAFTEGYDQGSKKGYDEGLSSGKTEGHQQGLAEGTKEGQAKGFEQGLQQGLTKGQADVDAEVKKLSDVIQQFDQPLANLDQQVRDSLLNVITAVSRTVIHRELQTDSSQLNELLKHGLSQMEGTRDQIEMQVNPADLILVENAAEEAGSSWKITADESILPGGIKLKSGASLVDLTAEHRFQQAILNLLGRNDWAIDLAAGTATEEQKALTSLADGYDTDAETDFENSLEADATEAVSEDEQSSAPADGSLDDVHPDDLLDGNQADALADNQDEPADEGEVQVQTEALASENTDDELSDENPLASDLSQSNEPESSERISEDSSDVRTDAGSEHGSENSTESLEVDNNQHAAPDNGSDSDSTGNPDAQAIDASLSESGKTEPENAEAHVPEPSSEEQDSKVESPEAPSSHGVQDTSNTIDQEEGPVTPLSEEAPLMASDDESEEVFDFDAGQGDENTTVYPEKQTVSDLMKQEGDESASNAPDSGTGSDSNQMADPSAPQEQAHRADNINPQADNTNPEVQSMMQPVNQGNGFQAFGWQTPQMQAQQQAQMQANAASAQAQQAQMQAHQAQAQAQQAQAHAQAMSQQAHQANAQAQAQQMAYQPQYQPQQGYPYPGQQPGYQMQPNQPQFAPFVAPNVVPQGGMMPMAPQPMQGQMQPPVQNYQGMPVQPVPMVQQQNFSAYNFSANPQGNQPNGAGQAAPGFMPYPYPNA</sequence>
<name>A0ABP7M808_9GAMM</name>
<keyword evidence="9" id="KW-1006">Bacterial flagellum protein export</keyword>
<evidence type="ECO:0000256" key="7">
    <source>
        <dbReference type="ARBA" id="ARBA00022795"/>
    </source>
</evidence>
<feature type="region of interest" description="Disordered" evidence="10">
    <location>
        <begin position="52"/>
        <end position="93"/>
    </location>
</feature>
<accession>A0ABP7M808</accession>
<dbReference type="Pfam" id="PF02108">
    <property type="entry name" value="FliH"/>
    <property type="match status" value="1"/>
</dbReference>
<feature type="compositionally biased region" description="Acidic residues" evidence="10">
    <location>
        <begin position="282"/>
        <end position="294"/>
    </location>
</feature>
<dbReference type="PANTHER" id="PTHR34982">
    <property type="entry name" value="YOP PROTEINS TRANSLOCATION PROTEIN L"/>
    <property type="match status" value="1"/>
</dbReference>
<comment type="subcellular location">
    <subcellularLocation>
        <location evidence="2">Cytoplasm</location>
    </subcellularLocation>
</comment>
<feature type="region of interest" description="Disordered" evidence="10">
    <location>
        <begin position="282"/>
        <end position="316"/>
    </location>
</feature>
<evidence type="ECO:0000313" key="13">
    <source>
        <dbReference type="Proteomes" id="UP001501565"/>
    </source>
</evidence>
<feature type="region of interest" description="Disordered" evidence="10">
    <location>
        <begin position="628"/>
        <end position="662"/>
    </location>
</feature>
<feature type="compositionally biased region" description="Polar residues" evidence="10">
    <location>
        <begin position="529"/>
        <end position="546"/>
    </location>
</feature>
<feature type="compositionally biased region" description="Polar residues" evidence="10">
    <location>
        <begin position="738"/>
        <end position="747"/>
    </location>
</feature>
<organism evidence="12 13">
    <name type="scientific">Litoribacillus peritrichatus</name>
    <dbReference type="NCBI Taxonomy" id="718191"/>
    <lineage>
        <taxon>Bacteria</taxon>
        <taxon>Pseudomonadati</taxon>
        <taxon>Pseudomonadota</taxon>
        <taxon>Gammaproteobacteria</taxon>
        <taxon>Oceanospirillales</taxon>
        <taxon>Oceanospirillaceae</taxon>
        <taxon>Litoribacillus</taxon>
    </lineage>
</organism>
<evidence type="ECO:0000256" key="10">
    <source>
        <dbReference type="SAM" id="MobiDB-lite"/>
    </source>
</evidence>
<dbReference type="InterPro" id="IPR018035">
    <property type="entry name" value="Flagellar_FliH/T3SS_HrpE"/>
</dbReference>
<evidence type="ECO:0000256" key="5">
    <source>
        <dbReference type="ARBA" id="ARBA00022448"/>
    </source>
</evidence>
<keyword evidence="5" id="KW-0813">Transport</keyword>
<keyword evidence="13" id="KW-1185">Reference proteome</keyword>
<comment type="function">
    <text evidence="1">Needed for flagellar regrowth and assembly.</text>
</comment>
<feature type="compositionally biased region" description="Polar residues" evidence="10">
    <location>
        <begin position="462"/>
        <end position="471"/>
    </location>
</feature>
<feature type="compositionally biased region" description="Basic and acidic residues" evidence="10">
    <location>
        <begin position="367"/>
        <end position="388"/>
    </location>
</feature>
<protein>
    <recommendedName>
        <fullName evidence="4">Flagellar assembly protein FliH</fullName>
    </recommendedName>
</protein>
<feature type="domain" description="Flagellar assembly protein FliH/Type III secretion system HrpE" evidence="11">
    <location>
        <begin position="112"/>
        <end position="235"/>
    </location>
</feature>
<dbReference type="InterPro" id="IPR000563">
    <property type="entry name" value="Flag_FliH"/>
</dbReference>
<dbReference type="PANTHER" id="PTHR34982:SF1">
    <property type="entry name" value="FLAGELLAR ASSEMBLY PROTEIN FLIH"/>
    <property type="match status" value="1"/>
</dbReference>